<keyword evidence="1" id="KW-0732">Signal</keyword>
<protein>
    <submittedName>
        <fullName evidence="2">Uncharacterized protein</fullName>
    </submittedName>
</protein>
<dbReference type="Proteomes" id="UP000179014">
    <property type="component" value="Unassembled WGS sequence"/>
</dbReference>
<reference evidence="2 3" key="1">
    <citation type="journal article" date="2016" name="Nat. Commun.">
        <title>Thousands of microbial genomes shed light on interconnected biogeochemical processes in an aquifer system.</title>
        <authorList>
            <person name="Anantharaman K."/>
            <person name="Brown C.T."/>
            <person name="Hug L.A."/>
            <person name="Sharon I."/>
            <person name="Castelle C.J."/>
            <person name="Probst A.J."/>
            <person name="Thomas B.C."/>
            <person name="Singh A."/>
            <person name="Wilkins M.J."/>
            <person name="Karaoz U."/>
            <person name="Brodie E.L."/>
            <person name="Williams K.H."/>
            <person name="Hubbard S.S."/>
            <person name="Banfield J.F."/>
        </authorList>
    </citation>
    <scope>NUCLEOTIDE SEQUENCE [LARGE SCALE GENOMIC DNA]</scope>
</reference>
<accession>A0A1F6BS48</accession>
<organism evidence="2 3">
    <name type="scientific">Candidatus Kaiserbacteria bacterium GWA2_50_9</name>
    <dbReference type="NCBI Taxonomy" id="1798474"/>
    <lineage>
        <taxon>Bacteria</taxon>
        <taxon>Candidatus Kaiseribacteriota</taxon>
    </lineage>
</organism>
<name>A0A1F6BS48_9BACT</name>
<sequence length="335" mass="37042">MLTRRKFVVGALGSVAALRWSVVSAAEEWTQWGISPFATSQADACKKASAAIDGFSMPEAVKTAFKQKLGATCGGGVEVWLTPGMLLEQMWTGGHKPHVMDKKKVGELPVLKSPEGRPYRKGAVAETAKALSWTVVHEGKLYTLYLPLVCFNWSWAFDLATVFAPVGQCPDVYTLKINVWEHKALTLPGVEATHANEEYGTRLFSDAKVSRKHGRQFRIAYKEGKLQRSAVEHAFRVSFIMTPEAQGGSSEITKEEPVGDVAVTGLRELQFTRAQLNQWDAIRVVAVNGDVTSPPAFNGTGLKENRYFNHLPGKKLGEWENNPVPDCIMNEHWIE</sequence>
<dbReference type="AlphaFoldDB" id="A0A1F6BS48"/>
<feature type="chain" id="PRO_5009523146" evidence="1">
    <location>
        <begin position="26"/>
        <end position="335"/>
    </location>
</feature>
<evidence type="ECO:0000313" key="3">
    <source>
        <dbReference type="Proteomes" id="UP000179014"/>
    </source>
</evidence>
<dbReference type="EMBL" id="MFKN01000042">
    <property type="protein sequence ID" value="OGG39765.1"/>
    <property type="molecule type" value="Genomic_DNA"/>
</dbReference>
<gene>
    <name evidence="2" type="ORF">A2118_01835</name>
</gene>
<evidence type="ECO:0000256" key="1">
    <source>
        <dbReference type="SAM" id="SignalP"/>
    </source>
</evidence>
<evidence type="ECO:0000313" key="2">
    <source>
        <dbReference type="EMBL" id="OGG39765.1"/>
    </source>
</evidence>
<proteinExistence type="predicted"/>
<comment type="caution">
    <text evidence="2">The sequence shown here is derived from an EMBL/GenBank/DDBJ whole genome shotgun (WGS) entry which is preliminary data.</text>
</comment>
<feature type="signal peptide" evidence="1">
    <location>
        <begin position="1"/>
        <end position="25"/>
    </location>
</feature>